<keyword evidence="1" id="KW-0812">Transmembrane</keyword>
<evidence type="ECO:0000313" key="3">
    <source>
        <dbReference type="Proteomes" id="UP001149074"/>
    </source>
</evidence>
<sequence>MDTKYGPYINVTTPGQMQRMAGLVMKLFTSLLYLHLLHRYMNSVSYRIPDRLRQIVLIKGSEALEAAVELESAADLQIWAWYTPAYQQYHTAFLMLFQVYTFPMRKEASRIWHCLDWIFAETVQGVGVPPFTMTGTTSTMQQTIASRNIIATHLLTVICERMKVYQKAKGLKSHTLFKDSMIVITPKKDGDDTDPRMPLNYAHGDPGDNHFVRPPKSAPINPRPENHRFVQASDFQPIVGAMGGHASTSEGFSPWLQ</sequence>
<feature type="transmembrane region" description="Helical" evidence="1">
    <location>
        <begin position="20"/>
        <end position="37"/>
    </location>
</feature>
<dbReference type="OrthoDB" id="424974at2759"/>
<gene>
    <name evidence="2" type="ORF">N7532_011153</name>
</gene>
<comment type="caution">
    <text evidence="2">The sequence shown here is derived from an EMBL/GenBank/DDBJ whole genome shotgun (WGS) entry which is preliminary data.</text>
</comment>
<reference evidence="2" key="2">
    <citation type="journal article" date="2023" name="IMA Fungus">
        <title>Comparative genomic study of the Penicillium genus elucidates a diverse pangenome and 15 lateral gene transfer events.</title>
        <authorList>
            <person name="Petersen C."/>
            <person name="Sorensen T."/>
            <person name="Nielsen M.R."/>
            <person name="Sondergaard T.E."/>
            <person name="Sorensen J.L."/>
            <person name="Fitzpatrick D.A."/>
            <person name="Frisvad J.C."/>
            <person name="Nielsen K.L."/>
        </authorList>
    </citation>
    <scope>NUCLEOTIDE SEQUENCE</scope>
    <source>
        <strain evidence="2">IBT 30761</strain>
    </source>
</reference>
<dbReference type="EMBL" id="JAPQKI010000011">
    <property type="protein sequence ID" value="KAJ5082110.1"/>
    <property type="molecule type" value="Genomic_DNA"/>
</dbReference>
<organism evidence="2 3">
    <name type="scientific">Penicillium argentinense</name>
    <dbReference type="NCBI Taxonomy" id="1131581"/>
    <lineage>
        <taxon>Eukaryota</taxon>
        <taxon>Fungi</taxon>
        <taxon>Dikarya</taxon>
        <taxon>Ascomycota</taxon>
        <taxon>Pezizomycotina</taxon>
        <taxon>Eurotiomycetes</taxon>
        <taxon>Eurotiomycetidae</taxon>
        <taxon>Eurotiales</taxon>
        <taxon>Aspergillaceae</taxon>
        <taxon>Penicillium</taxon>
    </lineage>
</organism>
<dbReference type="Proteomes" id="UP001149074">
    <property type="component" value="Unassembled WGS sequence"/>
</dbReference>
<keyword evidence="1" id="KW-1133">Transmembrane helix</keyword>
<evidence type="ECO:0000313" key="2">
    <source>
        <dbReference type="EMBL" id="KAJ5082110.1"/>
    </source>
</evidence>
<dbReference type="RefSeq" id="XP_056468632.1">
    <property type="nucleotide sequence ID" value="XM_056623644.1"/>
</dbReference>
<evidence type="ECO:0000256" key="1">
    <source>
        <dbReference type="SAM" id="Phobius"/>
    </source>
</evidence>
<accession>A0A9W9JUN5</accession>
<reference evidence="2" key="1">
    <citation type="submission" date="2022-11" db="EMBL/GenBank/DDBJ databases">
        <authorList>
            <person name="Petersen C."/>
        </authorList>
    </citation>
    <scope>NUCLEOTIDE SEQUENCE</scope>
    <source>
        <strain evidence="2">IBT 30761</strain>
    </source>
</reference>
<protein>
    <submittedName>
        <fullName evidence="2">Uncharacterized protein</fullName>
    </submittedName>
</protein>
<keyword evidence="1" id="KW-0472">Membrane</keyword>
<proteinExistence type="predicted"/>
<name>A0A9W9JUN5_9EURO</name>
<keyword evidence="3" id="KW-1185">Reference proteome</keyword>
<dbReference type="AlphaFoldDB" id="A0A9W9JUN5"/>
<dbReference type="GeneID" id="81362623"/>